<name>A0A1Y2EKJ6_9PEZI</name>
<comment type="caution">
    <text evidence="2">The sequence shown here is derived from an EMBL/GenBank/DDBJ whole genome shotgun (WGS) entry which is preliminary data.</text>
</comment>
<proteinExistence type="predicted"/>
<dbReference type="GeneID" id="63774135"/>
<organism evidence="2 3">
    <name type="scientific">Pseudomassariella vexata</name>
    <dbReference type="NCBI Taxonomy" id="1141098"/>
    <lineage>
        <taxon>Eukaryota</taxon>
        <taxon>Fungi</taxon>
        <taxon>Dikarya</taxon>
        <taxon>Ascomycota</taxon>
        <taxon>Pezizomycotina</taxon>
        <taxon>Sordariomycetes</taxon>
        <taxon>Xylariomycetidae</taxon>
        <taxon>Amphisphaeriales</taxon>
        <taxon>Pseudomassariaceae</taxon>
        <taxon>Pseudomassariella</taxon>
    </lineage>
</organism>
<dbReference type="InParanoid" id="A0A1Y2EKJ6"/>
<keyword evidence="3" id="KW-1185">Reference proteome</keyword>
<feature type="compositionally biased region" description="Basic and acidic residues" evidence="1">
    <location>
        <begin position="238"/>
        <end position="277"/>
    </location>
</feature>
<dbReference type="Proteomes" id="UP000193689">
    <property type="component" value="Unassembled WGS sequence"/>
</dbReference>
<sequence>MSSRYYSRYEPSYSYKSPPPPPPPPQPVDPPEWWTETWKKAFRIRTTVWSFLCGVEWFRHFEATRAAIWSVEWKKHSLFVWKYTAITAIWLWNASCFTGRYLALVWKAFAAASAATQAEEKKKEKGKEKERVTIIEDKKETSAKEEKKEEVKAVKAEKKAEDAEVITVHSDGLGGREYHVNDFLVDDGYYMGHPHSHSHSHSHYPAFTREDTTKSSRASGSIDSRDTERTRDRRSRSSKTESSHSDRRRSDKSDKKKRDEKKDDKKKSKDKDKDKSKSSTKKSRLVLV</sequence>
<gene>
    <name evidence="2" type="ORF">BCR38DRAFT_405064</name>
</gene>
<feature type="compositionally biased region" description="Pro residues" evidence="1">
    <location>
        <begin position="17"/>
        <end position="30"/>
    </location>
</feature>
<protein>
    <submittedName>
        <fullName evidence="2">Uncharacterized protein</fullName>
    </submittedName>
</protein>
<feature type="region of interest" description="Disordered" evidence="1">
    <location>
        <begin position="1"/>
        <end position="30"/>
    </location>
</feature>
<dbReference type="EMBL" id="MCFJ01000001">
    <property type="protein sequence ID" value="ORY72058.1"/>
    <property type="molecule type" value="Genomic_DNA"/>
</dbReference>
<feature type="compositionally biased region" description="Basic residues" evidence="1">
    <location>
        <begin position="278"/>
        <end position="288"/>
    </location>
</feature>
<evidence type="ECO:0000256" key="1">
    <source>
        <dbReference type="SAM" id="MobiDB-lite"/>
    </source>
</evidence>
<reference evidence="2 3" key="1">
    <citation type="submission" date="2016-07" db="EMBL/GenBank/DDBJ databases">
        <title>Pervasive Adenine N6-methylation of Active Genes in Fungi.</title>
        <authorList>
            <consortium name="DOE Joint Genome Institute"/>
            <person name="Mondo S.J."/>
            <person name="Dannebaum R.O."/>
            <person name="Kuo R.C."/>
            <person name="Labutti K."/>
            <person name="Haridas S."/>
            <person name="Kuo A."/>
            <person name="Salamov A."/>
            <person name="Ahrendt S.R."/>
            <person name="Lipzen A."/>
            <person name="Sullivan W."/>
            <person name="Andreopoulos W.B."/>
            <person name="Clum A."/>
            <person name="Lindquist E."/>
            <person name="Daum C."/>
            <person name="Ramamoorthy G.K."/>
            <person name="Gryganskyi A."/>
            <person name="Culley D."/>
            <person name="Magnuson J.K."/>
            <person name="James T.Y."/>
            <person name="O'Malley M.A."/>
            <person name="Stajich J.E."/>
            <person name="Spatafora J.W."/>
            <person name="Visel A."/>
            <person name="Grigoriev I.V."/>
        </authorList>
    </citation>
    <scope>NUCLEOTIDE SEQUENCE [LARGE SCALE GENOMIC DNA]</scope>
    <source>
        <strain evidence="2 3">CBS 129021</strain>
    </source>
</reference>
<evidence type="ECO:0000313" key="2">
    <source>
        <dbReference type="EMBL" id="ORY72058.1"/>
    </source>
</evidence>
<feature type="region of interest" description="Disordered" evidence="1">
    <location>
        <begin position="194"/>
        <end position="288"/>
    </location>
</feature>
<evidence type="ECO:0000313" key="3">
    <source>
        <dbReference type="Proteomes" id="UP000193689"/>
    </source>
</evidence>
<feature type="compositionally biased region" description="Low complexity" evidence="1">
    <location>
        <begin position="1"/>
        <end position="16"/>
    </location>
</feature>
<accession>A0A1Y2EKJ6</accession>
<dbReference type="SUPFAM" id="SSF101447">
    <property type="entry name" value="Formin homology 2 domain (FH2 domain)"/>
    <property type="match status" value="1"/>
</dbReference>
<dbReference type="AlphaFoldDB" id="A0A1Y2EKJ6"/>
<dbReference type="RefSeq" id="XP_040721650.1">
    <property type="nucleotide sequence ID" value="XM_040857923.1"/>
</dbReference>